<dbReference type="EMBL" id="CALNXI010000870">
    <property type="protein sequence ID" value="CAH3144295.1"/>
    <property type="molecule type" value="Genomic_DNA"/>
</dbReference>
<sequence length="188" mass="21702">VRLGYVYVIYDDGSSWPFKKWIFPSVTLSNPSIQRFPDESGTGKDKGNILGFIINGQVADRQFDWFVPDKVNGLTQAGLSRLNQSIEAFVYCILGAQDVFRQPDLAKRVQRYQLAVDRAKEHHLVNTCKISLRRYWALKVLIGSLTIVVTAWQIHEYCKKRRTEKRLEEKKESRVTEDNALTAHVQED</sequence>
<evidence type="ECO:0000313" key="3">
    <source>
        <dbReference type="Proteomes" id="UP001159427"/>
    </source>
</evidence>
<protein>
    <submittedName>
        <fullName evidence="2">Uncharacterized protein</fullName>
    </submittedName>
</protein>
<keyword evidence="3" id="KW-1185">Reference proteome</keyword>
<dbReference type="Proteomes" id="UP001159427">
    <property type="component" value="Unassembled WGS sequence"/>
</dbReference>
<organism evidence="2 3">
    <name type="scientific">Porites evermanni</name>
    <dbReference type="NCBI Taxonomy" id="104178"/>
    <lineage>
        <taxon>Eukaryota</taxon>
        <taxon>Metazoa</taxon>
        <taxon>Cnidaria</taxon>
        <taxon>Anthozoa</taxon>
        <taxon>Hexacorallia</taxon>
        <taxon>Scleractinia</taxon>
        <taxon>Fungiina</taxon>
        <taxon>Poritidae</taxon>
        <taxon>Porites</taxon>
    </lineage>
</organism>
<feature type="compositionally biased region" description="Basic and acidic residues" evidence="1">
    <location>
        <begin position="168"/>
        <end position="177"/>
    </location>
</feature>
<comment type="caution">
    <text evidence="2">The sequence shown here is derived from an EMBL/GenBank/DDBJ whole genome shotgun (WGS) entry which is preliminary data.</text>
</comment>
<evidence type="ECO:0000313" key="2">
    <source>
        <dbReference type="EMBL" id="CAH3144295.1"/>
    </source>
</evidence>
<accession>A0ABN8PI28</accession>
<reference evidence="2 3" key="1">
    <citation type="submission" date="2022-05" db="EMBL/GenBank/DDBJ databases">
        <authorList>
            <consortium name="Genoscope - CEA"/>
            <person name="William W."/>
        </authorList>
    </citation>
    <scope>NUCLEOTIDE SEQUENCE [LARGE SCALE GENOMIC DNA]</scope>
</reference>
<gene>
    <name evidence="2" type="ORF">PEVE_00043150</name>
</gene>
<name>A0ABN8PI28_9CNID</name>
<feature type="non-terminal residue" evidence="2">
    <location>
        <position position="1"/>
    </location>
</feature>
<evidence type="ECO:0000256" key="1">
    <source>
        <dbReference type="SAM" id="MobiDB-lite"/>
    </source>
</evidence>
<proteinExistence type="predicted"/>
<feature type="region of interest" description="Disordered" evidence="1">
    <location>
        <begin position="168"/>
        <end position="188"/>
    </location>
</feature>